<evidence type="ECO:0000256" key="2">
    <source>
        <dbReference type="ARBA" id="ARBA00022490"/>
    </source>
</evidence>
<comment type="caution">
    <text evidence="6">The sequence shown here is derived from an EMBL/GenBank/DDBJ whole genome shotgun (WGS) entry which is preliminary data.</text>
</comment>
<dbReference type="InterPro" id="IPR001680">
    <property type="entry name" value="WD40_rpt"/>
</dbReference>
<keyword evidence="7" id="KW-1185">Reference proteome</keyword>
<proteinExistence type="predicted"/>
<dbReference type="PANTHER" id="PTHR12442:SF26">
    <property type="entry name" value="CYTOPLASMIC DYNEIN 2 INTERMEDIATE CHAIN 2"/>
    <property type="match status" value="1"/>
</dbReference>
<evidence type="ECO:0000313" key="7">
    <source>
        <dbReference type="Proteomes" id="UP000499080"/>
    </source>
</evidence>
<gene>
    <name evidence="6" type="primary">Wdr34</name>
    <name evidence="6" type="ORF">AVEN_196644_1</name>
</gene>
<keyword evidence="4" id="KW-0677">Repeat</keyword>
<evidence type="ECO:0000256" key="1">
    <source>
        <dbReference type="ARBA" id="ARBA00004496"/>
    </source>
</evidence>
<dbReference type="Proteomes" id="UP000499080">
    <property type="component" value="Unassembled WGS sequence"/>
</dbReference>
<dbReference type="AlphaFoldDB" id="A0A4Y2E6B4"/>
<evidence type="ECO:0000256" key="5">
    <source>
        <dbReference type="PROSITE-ProRule" id="PRU00221"/>
    </source>
</evidence>
<dbReference type="EMBL" id="BGPR01000500">
    <property type="protein sequence ID" value="GBM23568.1"/>
    <property type="molecule type" value="Genomic_DNA"/>
</dbReference>
<dbReference type="GO" id="GO:0042073">
    <property type="term" value="P:intraciliary transport"/>
    <property type="evidence" value="ECO:0007669"/>
    <property type="project" value="TreeGrafter"/>
</dbReference>
<dbReference type="OrthoDB" id="445052at2759"/>
<keyword evidence="2" id="KW-0963">Cytoplasm</keyword>
<evidence type="ECO:0000256" key="4">
    <source>
        <dbReference type="ARBA" id="ARBA00022737"/>
    </source>
</evidence>
<dbReference type="GO" id="GO:0045503">
    <property type="term" value="F:dynein light chain binding"/>
    <property type="evidence" value="ECO:0007669"/>
    <property type="project" value="TreeGrafter"/>
</dbReference>
<accession>A0A4Y2E6B4</accession>
<dbReference type="InterPro" id="IPR050687">
    <property type="entry name" value="Dynein_IC"/>
</dbReference>
<evidence type="ECO:0000256" key="3">
    <source>
        <dbReference type="ARBA" id="ARBA00022574"/>
    </source>
</evidence>
<dbReference type="GO" id="GO:0005868">
    <property type="term" value="C:cytoplasmic dynein complex"/>
    <property type="evidence" value="ECO:0007669"/>
    <property type="project" value="TreeGrafter"/>
</dbReference>
<dbReference type="PROSITE" id="PS50082">
    <property type="entry name" value="WD_REPEATS_2"/>
    <property type="match status" value="2"/>
</dbReference>
<keyword evidence="3 5" id="KW-0853">WD repeat</keyword>
<feature type="repeat" description="WD" evidence="5">
    <location>
        <begin position="500"/>
        <end position="527"/>
    </location>
</feature>
<sequence length="542" mass="60280">MKNALVRYHSNYHRDVSMVTESKFVDKHFTTFCSLVRGDCSLCCFKSHNSSHSSSSSLQIMSVRNSHSQTEIPLSSENSSQVPRRQDSQVQTDVIEIKENIFAEFDVNSLSNFLKKVTPMVCSVLEKNSKSKAFDRFKLLSDVDSTSISCLHVLEKQLESEFCCSSISWNSVGTAIAAAYPLNIFNILLISNDHKSWCEHSSSVDLWSLGRKDFDPKKPNLTLETDCCITYLSFHPELPAIIVAGKLNGEILLWDIAKEDDPLLASTEVAVFNHREPITGLHWITQYGKHNKIKFVSCSLDGKILLWSYEDGTLKLDDGFVILAKQLPRNFLIKTRKDNAEIGITSMTVNSEDRNIFVIATEGGGIFQCIFDSLVPAPYSGTSPISLKSPMNMGFERHKGQVTSVQFSPFSRNIFLSAASDGELRIYSLLQPKPLLILQLPSGGINAAQWSPIRPLVLSCVSSNGQFHIWDLKMDEKSPTESIPLTVDKHSGLSLQNNKENPSLLATSASDGTIQVWELSGSVLMVETGEELLLQSLSKNIE</sequence>
<feature type="repeat" description="WD" evidence="5">
    <location>
        <begin position="395"/>
        <end position="429"/>
    </location>
</feature>
<protein>
    <submittedName>
        <fullName evidence="6">WD repeat-containing protein 34</fullName>
    </submittedName>
</protein>
<evidence type="ECO:0000313" key="6">
    <source>
        <dbReference type="EMBL" id="GBM23568.1"/>
    </source>
</evidence>
<organism evidence="6 7">
    <name type="scientific">Araneus ventricosus</name>
    <name type="common">Orbweaver spider</name>
    <name type="synonym">Epeira ventricosa</name>
    <dbReference type="NCBI Taxonomy" id="182803"/>
    <lineage>
        <taxon>Eukaryota</taxon>
        <taxon>Metazoa</taxon>
        <taxon>Ecdysozoa</taxon>
        <taxon>Arthropoda</taxon>
        <taxon>Chelicerata</taxon>
        <taxon>Arachnida</taxon>
        <taxon>Araneae</taxon>
        <taxon>Araneomorphae</taxon>
        <taxon>Entelegynae</taxon>
        <taxon>Araneoidea</taxon>
        <taxon>Araneidae</taxon>
        <taxon>Araneus</taxon>
    </lineage>
</organism>
<dbReference type="GO" id="GO:0097014">
    <property type="term" value="C:ciliary plasm"/>
    <property type="evidence" value="ECO:0007669"/>
    <property type="project" value="TreeGrafter"/>
</dbReference>
<dbReference type="InterPro" id="IPR036322">
    <property type="entry name" value="WD40_repeat_dom_sf"/>
</dbReference>
<dbReference type="SMART" id="SM00320">
    <property type="entry name" value="WD40"/>
    <property type="match status" value="5"/>
</dbReference>
<reference evidence="6 7" key="1">
    <citation type="journal article" date="2019" name="Sci. Rep.">
        <title>Orb-weaving spider Araneus ventricosus genome elucidates the spidroin gene catalogue.</title>
        <authorList>
            <person name="Kono N."/>
            <person name="Nakamura H."/>
            <person name="Ohtoshi R."/>
            <person name="Moran D.A.P."/>
            <person name="Shinohara A."/>
            <person name="Yoshida Y."/>
            <person name="Fujiwara M."/>
            <person name="Mori M."/>
            <person name="Tomita M."/>
            <person name="Arakawa K."/>
        </authorList>
    </citation>
    <scope>NUCLEOTIDE SEQUENCE [LARGE SCALE GENOMIC DNA]</scope>
</reference>
<comment type="subcellular location">
    <subcellularLocation>
        <location evidence="1">Cytoplasm</location>
    </subcellularLocation>
</comment>
<dbReference type="GO" id="GO:0045504">
    <property type="term" value="F:dynein heavy chain binding"/>
    <property type="evidence" value="ECO:0007669"/>
    <property type="project" value="TreeGrafter"/>
</dbReference>
<dbReference type="SUPFAM" id="SSF50978">
    <property type="entry name" value="WD40 repeat-like"/>
    <property type="match status" value="1"/>
</dbReference>
<dbReference type="Pfam" id="PF00400">
    <property type="entry name" value="WD40"/>
    <property type="match status" value="3"/>
</dbReference>
<dbReference type="PANTHER" id="PTHR12442">
    <property type="entry name" value="DYNEIN INTERMEDIATE CHAIN"/>
    <property type="match status" value="1"/>
</dbReference>
<name>A0A4Y2E6B4_ARAVE</name>
<dbReference type="Gene3D" id="2.130.10.10">
    <property type="entry name" value="YVTN repeat-like/Quinoprotein amine dehydrogenase"/>
    <property type="match status" value="2"/>
</dbReference>
<dbReference type="InterPro" id="IPR015943">
    <property type="entry name" value="WD40/YVTN_repeat-like_dom_sf"/>
</dbReference>